<evidence type="ECO:0000313" key="2">
    <source>
        <dbReference type="EMBL" id="RPD65740.1"/>
    </source>
</evidence>
<gene>
    <name evidence="2" type="ORF">L227DRAFT_649756</name>
</gene>
<feature type="transmembrane region" description="Helical" evidence="1">
    <location>
        <begin position="111"/>
        <end position="130"/>
    </location>
</feature>
<keyword evidence="3" id="KW-1185">Reference proteome</keyword>
<organism evidence="2 3">
    <name type="scientific">Lentinus tigrinus ALCF2SS1-6</name>
    <dbReference type="NCBI Taxonomy" id="1328759"/>
    <lineage>
        <taxon>Eukaryota</taxon>
        <taxon>Fungi</taxon>
        <taxon>Dikarya</taxon>
        <taxon>Basidiomycota</taxon>
        <taxon>Agaricomycotina</taxon>
        <taxon>Agaricomycetes</taxon>
        <taxon>Polyporales</taxon>
        <taxon>Polyporaceae</taxon>
        <taxon>Lentinus</taxon>
    </lineage>
</organism>
<accession>A0A5C2SQ20</accession>
<reference evidence="2" key="1">
    <citation type="journal article" date="2018" name="Genome Biol. Evol.">
        <title>Genomics and development of Lentinus tigrinus, a white-rot wood-decaying mushroom with dimorphic fruiting bodies.</title>
        <authorList>
            <person name="Wu B."/>
            <person name="Xu Z."/>
            <person name="Knudson A."/>
            <person name="Carlson A."/>
            <person name="Chen N."/>
            <person name="Kovaka S."/>
            <person name="LaButti K."/>
            <person name="Lipzen A."/>
            <person name="Pennachio C."/>
            <person name="Riley R."/>
            <person name="Schakwitz W."/>
            <person name="Umezawa K."/>
            <person name="Ohm R.A."/>
            <person name="Grigoriev I.V."/>
            <person name="Nagy L.G."/>
            <person name="Gibbons J."/>
            <person name="Hibbett D."/>
        </authorList>
    </citation>
    <scope>NUCLEOTIDE SEQUENCE [LARGE SCALE GENOMIC DNA]</scope>
    <source>
        <strain evidence="2">ALCF2SS1-6</strain>
    </source>
</reference>
<dbReference type="Proteomes" id="UP000313359">
    <property type="component" value="Unassembled WGS sequence"/>
</dbReference>
<feature type="transmembrane region" description="Helical" evidence="1">
    <location>
        <begin position="172"/>
        <end position="195"/>
    </location>
</feature>
<feature type="transmembrane region" description="Helical" evidence="1">
    <location>
        <begin position="16"/>
        <end position="40"/>
    </location>
</feature>
<sequence>MSDVDTSFPIATAQFVALYMQCIFYGIALVTVAYGLRVLLWSRDGHLKSRASINWVMIGTTVAMFIVATLELAVGFQQNLEAFIYYTGPGGPTGEFLDISNWLSVAKVVDYVVQMMIGDTIMLYRCYVIYNYDWKIVAIPVFLWFAEIGCGWMVIYITATLHSGITMNTPQLVPYVVSGLSLTLVMTILMTGLIVHRILKINASVDAPSITRLGENDRLIRVARVLVESGFLYTVSVFIFFCTFLTSNNAQYGVSDVIVQLIPISFTLILIRLDRGTAVETPTIQQSTIRQPVMFSVTGSGNARADVSRSRGIAVSGMESDSYMADDIESGCNPGWKAGQYGLVPV</sequence>
<name>A0A5C2SQ20_9APHY</name>
<proteinExistence type="predicted"/>
<dbReference type="EMBL" id="ML122252">
    <property type="protein sequence ID" value="RPD65740.1"/>
    <property type="molecule type" value="Genomic_DNA"/>
</dbReference>
<evidence type="ECO:0000313" key="3">
    <source>
        <dbReference type="Proteomes" id="UP000313359"/>
    </source>
</evidence>
<evidence type="ECO:0000256" key="1">
    <source>
        <dbReference type="SAM" id="Phobius"/>
    </source>
</evidence>
<keyword evidence="1" id="KW-0472">Membrane</keyword>
<dbReference type="OrthoDB" id="3269446at2759"/>
<keyword evidence="1" id="KW-1133">Transmembrane helix</keyword>
<protein>
    <submittedName>
        <fullName evidence="2">Uncharacterized protein</fullName>
    </submittedName>
</protein>
<feature type="transmembrane region" description="Helical" evidence="1">
    <location>
        <begin position="225"/>
        <end position="246"/>
    </location>
</feature>
<feature type="transmembrane region" description="Helical" evidence="1">
    <location>
        <begin position="252"/>
        <end position="271"/>
    </location>
</feature>
<feature type="transmembrane region" description="Helical" evidence="1">
    <location>
        <begin position="137"/>
        <end position="160"/>
    </location>
</feature>
<feature type="transmembrane region" description="Helical" evidence="1">
    <location>
        <begin position="52"/>
        <end position="76"/>
    </location>
</feature>
<dbReference type="AlphaFoldDB" id="A0A5C2SQ20"/>
<keyword evidence="1" id="KW-0812">Transmembrane</keyword>